<keyword evidence="3" id="KW-1185">Reference proteome</keyword>
<dbReference type="AlphaFoldDB" id="A0A0C2WAI7"/>
<protein>
    <recommendedName>
        <fullName evidence="4">RxLR effector protein</fullName>
    </recommendedName>
</protein>
<organism evidence="2 3">
    <name type="scientific">Amanita muscaria (strain Koide BX008)</name>
    <dbReference type="NCBI Taxonomy" id="946122"/>
    <lineage>
        <taxon>Eukaryota</taxon>
        <taxon>Fungi</taxon>
        <taxon>Dikarya</taxon>
        <taxon>Basidiomycota</taxon>
        <taxon>Agaricomycotina</taxon>
        <taxon>Agaricomycetes</taxon>
        <taxon>Agaricomycetidae</taxon>
        <taxon>Agaricales</taxon>
        <taxon>Pluteineae</taxon>
        <taxon>Amanitaceae</taxon>
        <taxon>Amanita</taxon>
    </lineage>
</organism>
<evidence type="ECO:0000256" key="1">
    <source>
        <dbReference type="SAM" id="SignalP"/>
    </source>
</evidence>
<feature type="chain" id="PRO_5002157928" description="RxLR effector protein" evidence="1">
    <location>
        <begin position="45"/>
        <end position="134"/>
    </location>
</feature>
<dbReference type="EMBL" id="KN818342">
    <property type="protein sequence ID" value="KIL58272.1"/>
    <property type="molecule type" value="Genomic_DNA"/>
</dbReference>
<keyword evidence="1" id="KW-0732">Signal</keyword>
<sequence>MPLIQLYKFNLVSAVPMAPSFAMKSFKALTLLTLAAALSCGANGSPTNVTTDGFIKRQSKQELQNLVNPNSLQPIVDAAHRAAKSVFSDASNQRLVNHVHYIRRYQHYSLSMLVLYHYLFRVWLGHTRHRKMKV</sequence>
<dbReference type="HOGENOM" id="CLU_1895632_0_0_1"/>
<dbReference type="InParanoid" id="A0A0C2WAI7"/>
<proteinExistence type="predicted"/>
<evidence type="ECO:0000313" key="2">
    <source>
        <dbReference type="EMBL" id="KIL58272.1"/>
    </source>
</evidence>
<dbReference type="Proteomes" id="UP000054549">
    <property type="component" value="Unassembled WGS sequence"/>
</dbReference>
<gene>
    <name evidence="2" type="ORF">M378DRAFT_132627</name>
</gene>
<accession>A0A0C2WAI7</accession>
<name>A0A0C2WAI7_AMAMK</name>
<reference evidence="2 3" key="1">
    <citation type="submission" date="2014-04" db="EMBL/GenBank/DDBJ databases">
        <title>Evolutionary Origins and Diversification of the Mycorrhizal Mutualists.</title>
        <authorList>
            <consortium name="DOE Joint Genome Institute"/>
            <consortium name="Mycorrhizal Genomics Consortium"/>
            <person name="Kohler A."/>
            <person name="Kuo A."/>
            <person name="Nagy L.G."/>
            <person name="Floudas D."/>
            <person name="Copeland A."/>
            <person name="Barry K.W."/>
            <person name="Cichocki N."/>
            <person name="Veneault-Fourrey C."/>
            <person name="LaButti K."/>
            <person name="Lindquist E.A."/>
            <person name="Lipzen A."/>
            <person name="Lundell T."/>
            <person name="Morin E."/>
            <person name="Murat C."/>
            <person name="Riley R."/>
            <person name="Ohm R."/>
            <person name="Sun H."/>
            <person name="Tunlid A."/>
            <person name="Henrissat B."/>
            <person name="Grigoriev I.V."/>
            <person name="Hibbett D.S."/>
            <person name="Martin F."/>
        </authorList>
    </citation>
    <scope>NUCLEOTIDE SEQUENCE [LARGE SCALE GENOMIC DNA]</scope>
    <source>
        <strain evidence="2 3">Koide BX008</strain>
    </source>
</reference>
<feature type="signal peptide" evidence="1">
    <location>
        <begin position="1"/>
        <end position="44"/>
    </location>
</feature>
<evidence type="ECO:0000313" key="3">
    <source>
        <dbReference type="Proteomes" id="UP000054549"/>
    </source>
</evidence>
<evidence type="ECO:0008006" key="4">
    <source>
        <dbReference type="Google" id="ProtNLM"/>
    </source>
</evidence>